<evidence type="ECO:0000256" key="1">
    <source>
        <dbReference type="ARBA" id="ARBA00008061"/>
    </source>
</evidence>
<evidence type="ECO:0000313" key="5">
    <source>
        <dbReference type="EMBL" id="PKY98401.1"/>
    </source>
</evidence>
<dbReference type="Gene3D" id="3.20.20.80">
    <property type="entry name" value="Glycosidases"/>
    <property type="match status" value="1"/>
</dbReference>
<evidence type="ECO:0000259" key="3">
    <source>
        <dbReference type="Pfam" id="PF11852"/>
    </source>
</evidence>
<feature type="domain" description="Pullulanase N2" evidence="4">
    <location>
        <begin position="23"/>
        <end position="165"/>
    </location>
</feature>
<name>A0A2I1KRZ6_9ACTO</name>
<dbReference type="SUPFAM" id="SSF51011">
    <property type="entry name" value="Glycosyl hydrolase domain"/>
    <property type="match status" value="1"/>
</dbReference>
<evidence type="ECO:0000256" key="2">
    <source>
        <dbReference type="SAM" id="MobiDB-lite"/>
    </source>
</evidence>
<dbReference type="InterPro" id="IPR013780">
    <property type="entry name" value="Glyco_hydro_b"/>
</dbReference>
<comment type="similarity">
    <text evidence="1">Belongs to the glycosyl hydrolase 13 family.</text>
</comment>
<dbReference type="Gene3D" id="2.60.40.1180">
    <property type="entry name" value="Golgi alpha-mannosidase II"/>
    <property type="match status" value="1"/>
</dbReference>
<dbReference type="SUPFAM" id="SSF51445">
    <property type="entry name" value="(Trans)glycosidases"/>
    <property type="match status" value="1"/>
</dbReference>
<gene>
    <name evidence="5" type="ORF">CYJ26_07300</name>
</gene>
<organism evidence="5 6">
    <name type="scientific">Actinomyces urogenitalis</name>
    <dbReference type="NCBI Taxonomy" id="103621"/>
    <lineage>
        <taxon>Bacteria</taxon>
        <taxon>Bacillati</taxon>
        <taxon>Actinomycetota</taxon>
        <taxon>Actinomycetes</taxon>
        <taxon>Actinomycetales</taxon>
        <taxon>Actinomycetaceae</taxon>
        <taxon>Actinomyces</taxon>
    </lineage>
</organism>
<dbReference type="GeneID" id="81708733"/>
<feature type="region of interest" description="Disordered" evidence="2">
    <location>
        <begin position="383"/>
        <end position="403"/>
    </location>
</feature>
<feature type="domain" description="Alpha-1,6-glucosidases pullulanase-type C-terminal" evidence="3">
    <location>
        <begin position="779"/>
        <end position="943"/>
    </location>
</feature>
<dbReference type="InterPro" id="IPR040671">
    <property type="entry name" value="Pullulanase_N2"/>
</dbReference>
<evidence type="ECO:0000313" key="6">
    <source>
        <dbReference type="Proteomes" id="UP000234778"/>
    </source>
</evidence>
<feature type="region of interest" description="Disordered" evidence="2">
    <location>
        <begin position="615"/>
        <end position="646"/>
    </location>
</feature>
<proteinExistence type="inferred from homology"/>
<dbReference type="Gene3D" id="2.60.40.1130">
    <property type="entry name" value="Rab geranylgeranyltransferase alpha-subunit, insert domain"/>
    <property type="match status" value="1"/>
</dbReference>
<dbReference type="InterPro" id="IPR013783">
    <property type="entry name" value="Ig-like_fold"/>
</dbReference>
<dbReference type="InterPro" id="IPR024561">
    <property type="entry name" value="Pullul_strch_C"/>
</dbReference>
<dbReference type="PANTHER" id="PTHR43002">
    <property type="entry name" value="GLYCOGEN DEBRANCHING ENZYME"/>
    <property type="match status" value="1"/>
</dbReference>
<accession>A0A2I1KRZ6</accession>
<dbReference type="InterPro" id="IPR011839">
    <property type="entry name" value="Pullul_strch"/>
</dbReference>
<dbReference type="RefSeq" id="WP_101638210.1">
    <property type="nucleotide sequence ID" value="NZ_PKHA01000007.1"/>
</dbReference>
<dbReference type="AlphaFoldDB" id="A0A2I1KRZ6"/>
<dbReference type="CDD" id="cd02860">
    <property type="entry name" value="E_set_Pullulanase"/>
    <property type="match status" value="1"/>
</dbReference>
<protein>
    <submittedName>
        <fullName evidence="5">DUF3372 domain-containing protein</fullName>
    </submittedName>
</protein>
<dbReference type="SUPFAM" id="SSF81296">
    <property type="entry name" value="E set domains"/>
    <property type="match status" value="2"/>
</dbReference>
<sequence length="944" mass="102215">MASAHTHHEAAVHHAVPGTGQMRAYWVDESTLAWPADLLPPGVRLEDCLGADGGRPTSPPLSFGLVSSPDGSVGLTDGLLQRGERGSEIPLGLIGRLDSRLVEAHPQLDGYLALTTQDEFGAPRLIGDDVALLLTGQLAVVQRTSASVGGWVTAYTGVQTWPVIDRLWGQVASARDGSAPLGVSFSPSGDAAPSFALWAPTAVHVDLLTWPAPVRTGSVPLAAGDPVRLEARRCQDGRWEVTSRRTAEAGVRAGCQYLWEVRVYVPATGKVETNFVTDPYSRALTVDSRRSVAVDLGCKELKPSAWCENLNPTVAVDAARAIYELHLRDFSAADPTVPPELRGTYEAFTIDSAGTRHLRELAQAGIDTVHLLPVFDFSTVPEDRRRQRVPQVPEGTSAASRRPQAAVGAVADLDAYNWGYDPFHWMAPEGSYATDGHQDGGARTVQVREMIGALHGMGLQVVLDQVFNHTAGSGQEPTSVLDRIVPGYYHRLDATGQVESSTCCNNVATERAMAERLMIDACVSWVRDYRVDGFRFDLMGYHSTTTMKRLRQALAQVSEDAVGHEIYLYGEGWNMGEVADNALFRQAVQGQVGAQDGLHIGTFNDRVRDALYGGNHFGPDPRQGQGLGTGAASHPSGWGSRGEQADREDLRWRTDLVRLSLAGNLREMELLSADGTWRRGQDLRYGLAPAGYGDEPVDSIAYVDAHDDETLFDRLAYKLPPGTSMEDRVRLSTVCLAAITLGQSPCFWAAGTEMLRSKSLDRDSYNSGDHFNAIDWSGQDNGWGRGLPPAGRNFERWIIQAELLSRADLRPSPAHIAAARAGALDLLRLRRSTPLLTLGSAELIHERVSFPVSGREARDGVIIMVVDDGAGQGDLDPALDGVMVAINATNQEVEQRVEPLVGRFFELSDIQAEGADERVKSTVFDPATGLLRVPALTAAVLVER</sequence>
<dbReference type="Pfam" id="PF11852">
    <property type="entry name" value="Pullul_strch_C"/>
    <property type="match status" value="1"/>
</dbReference>
<dbReference type="Pfam" id="PF17967">
    <property type="entry name" value="Pullulanase_N2"/>
    <property type="match status" value="1"/>
</dbReference>
<dbReference type="Proteomes" id="UP000234778">
    <property type="component" value="Unassembled WGS sequence"/>
</dbReference>
<dbReference type="GO" id="GO:0005975">
    <property type="term" value="P:carbohydrate metabolic process"/>
    <property type="evidence" value="ECO:0007669"/>
    <property type="project" value="InterPro"/>
</dbReference>
<dbReference type="EMBL" id="PKHA01000007">
    <property type="protein sequence ID" value="PKY98401.1"/>
    <property type="molecule type" value="Genomic_DNA"/>
</dbReference>
<dbReference type="InterPro" id="IPR014756">
    <property type="entry name" value="Ig_E-set"/>
</dbReference>
<reference evidence="5 6" key="1">
    <citation type="submission" date="2017-12" db="EMBL/GenBank/DDBJ databases">
        <title>Phylogenetic diversity of female urinary microbiome.</title>
        <authorList>
            <person name="Thomas-White K."/>
            <person name="Wolfe A.J."/>
        </authorList>
    </citation>
    <scope>NUCLEOTIDE SEQUENCE [LARGE SCALE GENOMIC DNA]</scope>
    <source>
        <strain evidence="5 6">UMB0319</strain>
    </source>
</reference>
<dbReference type="InterPro" id="IPR017853">
    <property type="entry name" value="GH"/>
</dbReference>
<comment type="caution">
    <text evidence="5">The sequence shown here is derived from an EMBL/GenBank/DDBJ whole genome shotgun (WGS) entry which is preliminary data.</text>
</comment>
<dbReference type="CDD" id="cd11341">
    <property type="entry name" value="AmyAc_Pullulanase_LD-like"/>
    <property type="match status" value="1"/>
</dbReference>
<evidence type="ECO:0000259" key="4">
    <source>
        <dbReference type="Pfam" id="PF17967"/>
    </source>
</evidence>
<dbReference type="NCBIfam" id="TIGR02103">
    <property type="entry name" value="pullul_strch"/>
    <property type="match status" value="1"/>
</dbReference>
<dbReference type="GO" id="GO:0051060">
    <property type="term" value="F:pullulanase activity"/>
    <property type="evidence" value="ECO:0007669"/>
    <property type="project" value="InterPro"/>
</dbReference>
<dbReference type="Gene3D" id="2.60.40.10">
    <property type="entry name" value="Immunoglobulins"/>
    <property type="match status" value="1"/>
</dbReference>